<accession>A0ABU6WRP2</accession>
<evidence type="ECO:0000313" key="1">
    <source>
        <dbReference type="EMBL" id="MED6187378.1"/>
    </source>
</evidence>
<organism evidence="1 2">
    <name type="scientific">Stylosanthes scabra</name>
    <dbReference type="NCBI Taxonomy" id="79078"/>
    <lineage>
        <taxon>Eukaryota</taxon>
        <taxon>Viridiplantae</taxon>
        <taxon>Streptophyta</taxon>
        <taxon>Embryophyta</taxon>
        <taxon>Tracheophyta</taxon>
        <taxon>Spermatophyta</taxon>
        <taxon>Magnoliopsida</taxon>
        <taxon>eudicotyledons</taxon>
        <taxon>Gunneridae</taxon>
        <taxon>Pentapetalae</taxon>
        <taxon>rosids</taxon>
        <taxon>fabids</taxon>
        <taxon>Fabales</taxon>
        <taxon>Fabaceae</taxon>
        <taxon>Papilionoideae</taxon>
        <taxon>50 kb inversion clade</taxon>
        <taxon>dalbergioids sensu lato</taxon>
        <taxon>Dalbergieae</taxon>
        <taxon>Pterocarpus clade</taxon>
        <taxon>Stylosanthes</taxon>
    </lineage>
</organism>
<sequence length="120" mass="13451">MRRAIALSFPGKSLVVARFHKAGQPVLLGFVVQAYKRESVNDVGHDRPAEVALVLLQTHHYPPAALGLHQMQTDARNHWIEALQECFEPTQIVSSPYPLDTTQCTQMILRARVHSTDLLV</sequence>
<keyword evidence="2" id="KW-1185">Reference proteome</keyword>
<gene>
    <name evidence="1" type="ORF">PIB30_075856</name>
</gene>
<comment type="caution">
    <text evidence="1">The sequence shown here is derived from an EMBL/GenBank/DDBJ whole genome shotgun (WGS) entry which is preliminary data.</text>
</comment>
<evidence type="ECO:0000313" key="2">
    <source>
        <dbReference type="Proteomes" id="UP001341840"/>
    </source>
</evidence>
<dbReference type="Proteomes" id="UP001341840">
    <property type="component" value="Unassembled WGS sequence"/>
</dbReference>
<dbReference type="EMBL" id="JASCZI010182221">
    <property type="protein sequence ID" value="MED6187378.1"/>
    <property type="molecule type" value="Genomic_DNA"/>
</dbReference>
<reference evidence="1 2" key="1">
    <citation type="journal article" date="2023" name="Plants (Basel)">
        <title>Bridging the Gap: Combining Genomics and Transcriptomics Approaches to Understand Stylosanthes scabra, an Orphan Legume from the Brazilian Caatinga.</title>
        <authorList>
            <person name="Ferreira-Neto J.R.C."/>
            <person name="da Silva M.D."/>
            <person name="Binneck E."/>
            <person name="de Melo N.F."/>
            <person name="da Silva R.H."/>
            <person name="de Melo A.L.T.M."/>
            <person name="Pandolfi V."/>
            <person name="Bustamante F.O."/>
            <person name="Brasileiro-Vidal A.C."/>
            <person name="Benko-Iseppon A.M."/>
        </authorList>
    </citation>
    <scope>NUCLEOTIDE SEQUENCE [LARGE SCALE GENOMIC DNA]</scope>
    <source>
        <tissue evidence="1">Leaves</tissue>
    </source>
</reference>
<protein>
    <submittedName>
        <fullName evidence="1">Uncharacterized protein</fullName>
    </submittedName>
</protein>
<proteinExistence type="predicted"/>
<name>A0ABU6WRP2_9FABA</name>